<reference evidence="1 2" key="1">
    <citation type="submission" date="2019-03" db="EMBL/GenBank/DDBJ databases">
        <title>Paraburkholderia sp. 4M-K11, isolated from subtropical forest soil.</title>
        <authorList>
            <person name="Gao Z.-H."/>
            <person name="Qiu L.-H."/>
        </authorList>
    </citation>
    <scope>NUCLEOTIDE SEQUENCE [LARGE SCALE GENOMIC DNA]</scope>
    <source>
        <strain evidence="1 2">4M-K11</strain>
    </source>
</reference>
<dbReference type="EMBL" id="SMRP01000012">
    <property type="protein sequence ID" value="TDG21199.1"/>
    <property type="molecule type" value="Genomic_DNA"/>
</dbReference>
<gene>
    <name evidence="1" type="ORF">EYW47_22810</name>
</gene>
<proteinExistence type="predicted"/>
<protein>
    <submittedName>
        <fullName evidence="1">Uncharacterized protein</fullName>
    </submittedName>
</protein>
<dbReference type="OrthoDB" id="9109076at2"/>
<sequence>MSLNNAEKKALLNASLAGIDAIDAQIEILRAAYPHAFHTPDSLATRCFFDQPKHELLSRGFVRAYETGQDG</sequence>
<organism evidence="1 2">
    <name type="scientific">Paraburkholderia silviterrae</name>
    <dbReference type="NCBI Taxonomy" id="2528715"/>
    <lineage>
        <taxon>Bacteria</taxon>
        <taxon>Pseudomonadati</taxon>
        <taxon>Pseudomonadota</taxon>
        <taxon>Betaproteobacteria</taxon>
        <taxon>Burkholderiales</taxon>
        <taxon>Burkholderiaceae</taxon>
        <taxon>Paraburkholderia</taxon>
    </lineage>
</organism>
<dbReference type="Proteomes" id="UP000295722">
    <property type="component" value="Unassembled WGS sequence"/>
</dbReference>
<dbReference type="RefSeq" id="WP_133197108.1">
    <property type="nucleotide sequence ID" value="NZ_JBHUCW010000022.1"/>
</dbReference>
<accession>A0A4R5M5Q1</accession>
<evidence type="ECO:0000313" key="2">
    <source>
        <dbReference type="Proteomes" id="UP000295722"/>
    </source>
</evidence>
<keyword evidence="2" id="KW-1185">Reference proteome</keyword>
<dbReference type="AlphaFoldDB" id="A0A4R5M5Q1"/>
<comment type="caution">
    <text evidence="1">The sequence shown here is derived from an EMBL/GenBank/DDBJ whole genome shotgun (WGS) entry which is preliminary data.</text>
</comment>
<evidence type="ECO:0000313" key="1">
    <source>
        <dbReference type="EMBL" id="TDG21199.1"/>
    </source>
</evidence>
<name>A0A4R5M5Q1_9BURK</name>